<organism evidence="1 2">
    <name type="scientific">Leersia perrieri</name>
    <dbReference type="NCBI Taxonomy" id="77586"/>
    <lineage>
        <taxon>Eukaryota</taxon>
        <taxon>Viridiplantae</taxon>
        <taxon>Streptophyta</taxon>
        <taxon>Embryophyta</taxon>
        <taxon>Tracheophyta</taxon>
        <taxon>Spermatophyta</taxon>
        <taxon>Magnoliopsida</taxon>
        <taxon>Liliopsida</taxon>
        <taxon>Poales</taxon>
        <taxon>Poaceae</taxon>
        <taxon>BOP clade</taxon>
        <taxon>Oryzoideae</taxon>
        <taxon>Oryzeae</taxon>
        <taxon>Oryzinae</taxon>
        <taxon>Leersia</taxon>
    </lineage>
</organism>
<dbReference type="HOGENOM" id="CLU_1962767_0_0_1"/>
<dbReference type="EnsemblPlants" id="LPERR06G17340.1">
    <property type="protein sequence ID" value="LPERR06G17340.1"/>
    <property type="gene ID" value="LPERR06G17340"/>
</dbReference>
<keyword evidence="2" id="KW-1185">Reference proteome</keyword>
<protein>
    <submittedName>
        <fullName evidence="1">Uncharacterized protein</fullName>
    </submittedName>
</protein>
<dbReference type="Gramene" id="LPERR06G17340.1">
    <property type="protein sequence ID" value="LPERR06G17340.1"/>
    <property type="gene ID" value="LPERR06G17340"/>
</dbReference>
<name>A0A0D9WS17_9ORYZ</name>
<proteinExistence type="predicted"/>
<reference evidence="2" key="2">
    <citation type="submission" date="2013-12" db="EMBL/GenBank/DDBJ databases">
        <authorList>
            <person name="Yu Y."/>
            <person name="Lee S."/>
            <person name="de Baynast K."/>
            <person name="Wissotski M."/>
            <person name="Liu L."/>
            <person name="Talag J."/>
            <person name="Goicoechea J."/>
            <person name="Angelova A."/>
            <person name="Jetty R."/>
            <person name="Kudrna D."/>
            <person name="Golser W."/>
            <person name="Rivera L."/>
            <person name="Zhang J."/>
            <person name="Wing R."/>
        </authorList>
    </citation>
    <scope>NUCLEOTIDE SEQUENCE</scope>
</reference>
<accession>A0A0D9WS17</accession>
<reference evidence="1" key="3">
    <citation type="submission" date="2015-04" db="UniProtKB">
        <authorList>
            <consortium name="EnsemblPlants"/>
        </authorList>
    </citation>
    <scope>IDENTIFICATION</scope>
</reference>
<evidence type="ECO:0000313" key="1">
    <source>
        <dbReference type="EnsemblPlants" id="LPERR06G17340.1"/>
    </source>
</evidence>
<dbReference type="Proteomes" id="UP000032180">
    <property type="component" value="Chromosome 6"/>
</dbReference>
<sequence length="128" mass="13808">MWSCSSAISAFPSSSSGVGGGRLNYSARVMFTHMACSGSSRSLSSNFSRSLISWISLKALATSLIHSNRFSFSASAFLLALSAMGASFSVDYFRRNASYAFSIDQSDSLSLLFSSQPLLYVEEDYFGP</sequence>
<dbReference type="AlphaFoldDB" id="A0A0D9WS17"/>
<evidence type="ECO:0000313" key="2">
    <source>
        <dbReference type="Proteomes" id="UP000032180"/>
    </source>
</evidence>
<reference evidence="1 2" key="1">
    <citation type="submission" date="2012-08" db="EMBL/GenBank/DDBJ databases">
        <title>Oryza genome evolution.</title>
        <authorList>
            <person name="Wing R.A."/>
        </authorList>
    </citation>
    <scope>NUCLEOTIDE SEQUENCE</scope>
</reference>